<evidence type="ECO:0000313" key="1">
    <source>
        <dbReference type="EMBL" id="AEA11659.1"/>
    </source>
</evidence>
<reference evidence="1 2" key="1">
    <citation type="journal article" date="2011" name="J. Bacteriol.">
        <title>Complete genome sequence of the thermoacidophilic crenarchaeon Thermoproteus uzoniensis 768-20.</title>
        <authorList>
            <person name="Mardanov A.V."/>
            <person name="Gumerov V.M."/>
            <person name="Beletsky A.V."/>
            <person name="Prokofeva M.I."/>
            <person name="Bonch-Osmolovskaya E.A."/>
            <person name="Ravin N.V."/>
            <person name="Skryabin K.G."/>
        </authorList>
    </citation>
    <scope>NUCLEOTIDE SEQUENCE [LARGE SCALE GENOMIC DNA]</scope>
    <source>
        <strain evidence="1 2">768-20</strain>
    </source>
</reference>
<dbReference type="STRING" id="999630.TUZN_0159"/>
<dbReference type="Pfam" id="PF09958">
    <property type="entry name" value="DUF2192"/>
    <property type="match status" value="1"/>
</dbReference>
<dbReference type="KEGG" id="tuz:TUZN_0159"/>
<evidence type="ECO:0008006" key="3">
    <source>
        <dbReference type="Google" id="ProtNLM"/>
    </source>
</evidence>
<dbReference type="HOGENOM" id="CLU_093718_0_0_2"/>
<dbReference type="AlphaFoldDB" id="F2L1I9"/>
<reference key="2">
    <citation type="submission" date="2011-03" db="EMBL/GenBank/DDBJ databases">
        <title>Complete genome sequence of the thermoacidophilic crenarchaeon Thermoproteus uzoniensis 768-20.</title>
        <authorList>
            <person name="Mardanov A.V."/>
            <person name="Gumerov V.M."/>
            <person name="Beletsky A.V."/>
            <person name="Prokofeva M.I."/>
            <person name="Bonch-Osmolovskaya E.A."/>
            <person name="Ravin N.V."/>
            <person name="Skryabin K.G."/>
        </authorList>
    </citation>
    <scope>NUCLEOTIDE SEQUENCE</scope>
    <source>
        <strain>768-20</strain>
    </source>
</reference>
<name>F2L1I9_THEU7</name>
<dbReference type="GeneID" id="10359708"/>
<dbReference type="OrthoDB" id="30879at2157"/>
<protein>
    <recommendedName>
        <fullName evidence="3">DUF2192 domain-containing protein</fullName>
    </recommendedName>
</protein>
<dbReference type="RefSeq" id="WP_013678995.1">
    <property type="nucleotide sequence ID" value="NC_015315.1"/>
</dbReference>
<dbReference type="Proteomes" id="UP000008138">
    <property type="component" value="Chromosome"/>
</dbReference>
<proteinExistence type="predicted"/>
<dbReference type="InterPro" id="IPR018693">
    <property type="entry name" value="DUF2192"/>
</dbReference>
<organism evidence="1 2">
    <name type="scientific">Thermoproteus uzoniensis (strain 768-20)</name>
    <dbReference type="NCBI Taxonomy" id="999630"/>
    <lineage>
        <taxon>Archaea</taxon>
        <taxon>Thermoproteota</taxon>
        <taxon>Thermoprotei</taxon>
        <taxon>Thermoproteales</taxon>
        <taxon>Thermoproteaceae</taxon>
        <taxon>Thermoproteus</taxon>
    </lineage>
</organism>
<keyword evidence="2" id="KW-1185">Reference proteome</keyword>
<sequence>MEIKKLHRERVEAALEVLEKALRGEVASRLELVEALREAYKKRGVEPLRGFSTESIFDKELATVHIVGVYGAGVIAPGDLDNLFYIENKAHAVLDIVKNITEVVTDEIKGNIKRSVADIKGKDLEDKIFRFLRYAFTGTVLGIFAEPLFVKAVRTAEAVYPDLEEKFVRYMAFYTAYKVAELIATDAIRSPNDLKIYKYSYCLQLGFQKCKPSDKLIKEVAVNVYKVEKAKVNRLIAGKGIIPKVS</sequence>
<gene>
    <name evidence="1" type="ordered locus">TUZN_0159</name>
</gene>
<dbReference type="eggNOG" id="arCOG04166">
    <property type="taxonomic scope" value="Archaea"/>
</dbReference>
<accession>F2L1I9</accession>
<dbReference type="EMBL" id="CP002590">
    <property type="protein sequence ID" value="AEA11659.1"/>
    <property type="molecule type" value="Genomic_DNA"/>
</dbReference>
<evidence type="ECO:0000313" key="2">
    <source>
        <dbReference type="Proteomes" id="UP000008138"/>
    </source>
</evidence>